<proteinExistence type="predicted"/>
<dbReference type="Pfam" id="PF13472">
    <property type="entry name" value="Lipase_GDSL_2"/>
    <property type="match status" value="1"/>
</dbReference>
<evidence type="ECO:0000259" key="2">
    <source>
        <dbReference type="Pfam" id="PF13472"/>
    </source>
</evidence>
<feature type="chain" id="PRO_5047229559" evidence="1">
    <location>
        <begin position="35"/>
        <end position="614"/>
    </location>
</feature>
<dbReference type="SUPFAM" id="SSF52266">
    <property type="entry name" value="SGNH hydrolase"/>
    <property type="match status" value="1"/>
</dbReference>
<dbReference type="EMBL" id="JAATEN010000018">
    <property type="protein sequence ID" value="NJQ02818.1"/>
    <property type="molecule type" value="Genomic_DNA"/>
</dbReference>
<feature type="domain" description="SGNH hydrolase-type esterase" evidence="2">
    <location>
        <begin position="400"/>
        <end position="597"/>
    </location>
</feature>
<dbReference type="PANTHER" id="PTHR43784:SF2">
    <property type="entry name" value="GDSL-LIKE LIPASE_ACYLHYDROLASE, PUTATIVE (AFU_ORTHOLOGUE AFUA_2G00820)-RELATED"/>
    <property type="match status" value="1"/>
</dbReference>
<dbReference type="InterPro" id="IPR053140">
    <property type="entry name" value="GDSL_Rv0518-like"/>
</dbReference>
<reference evidence="3 4" key="1">
    <citation type="submission" date="2020-03" db="EMBL/GenBank/DDBJ databases">
        <title>WGS of actinomycetes isolated from Thailand.</title>
        <authorList>
            <person name="Thawai C."/>
        </authorList>
    </citation>
    <scope>NUCLEOTIDE SEQUENCE [LARGE SCALE GENOMIC DNA]</scope>
    <source>
        <strain evidence="3 4">PLAI 1-29</strain>
    </source>
</reference>
<keyword evidence="1" id="KW-0732">Signal</keyword>
<dbReference type="Proteomes" id="UP000695264">
    <property type="component" value="Unassembled WGS sequence"/>
</dbReference>
<name>A0ABX1C2I3_9ACTN</name>
<accession>A0ABX1C2I3</accession>
<dbReference type="InterPro" id="IPR013830">
    <property type="entry name" value="SGNH_hydro"/>
</dbReference>
<feature type="signal peptide" evidence="1">
    <location>
        <begin position="1"/>
        <end position="34"/>
    </location>
</feature>
<dbReference type="Gene3D" id="3.40.50.1110">
    <property type="entry name" value="SGNH hydrolase"/>
    <property type="match status" value="1"/>
</dbReference>
<evidence type="ECO:0000313" key="3">
    <source>
        <dbReference type="EMBL" id="NJQ02818.1"/>
    </source>
</evidence>
<dbReference type="PANTHER" id="PTHR43784">
    <property type="entry name" value="GDSL-LIKE LIPASE/ACYLHYDROLASE, PUTATIVE (AFU_ORTHOLOGUE AFUA_2G00820)-RELATED"/>
    <property type="match status" value="1"/>
</dbReference>
<keyword evidence="3" id="KW-0378">Hydrolase</keyword>
<dbReference type="RefSeq" id="WP_168103450.1">
    <property type="nucleotide sequence ID" value="NZ_JAATEN010000018.1"/>
</dbReference>
<organism evidence="3 4">
    <name type="scientific">Streptomyces zingiberis</name>
    <dbReference type="NCBI Taxonomy" id="2053010"/>
    <lineage>
        <taxon>Bacteria</taxon>
        <taxon>Bacillati</taxon>
        <taxon>Actinomycetota</taxon>
        <taxon>Actinomycetes</taxon>
        <taxon>Kitasatosporales</taxon>
        <taxon>Streptomycetaceae</taxon>
        <taxon>Streptomyces</taxon>
    </lineage>
</organism>
<evidence type="ECO:0000313" key="4">
    <source>
        <dbReference type="Proteomes" id="UP000695264"/>
    </source>
</evidence>
<dbReference type="GO" id="GO:0016787">
    <property type="term" value="F:hydrolase activity"/>
    <property type="evidence" value="ECO:0007669"/>
    <property type="project" value="UniProtKB-KW"/>
</dbReference>
<keyword evidence="4" id="KW-1185">Reference proteome</keyword>
<dbReference type="InterPro" id="IPR036514">
    <property type="entry name" value="SGNH_hydro_sf"/>
</dbReference>
<evidence type="ECO:0000256" key="1">
    <source>
        <dbReference type="SAM" id="SignalP"/>
    </source>
</evidence>
<gene>
    <name evidence="3" type="ORF">HCK00_20315</name>
</gene>
<dbReference type="CDD" id="cd01830">
    <property type="entry name" value="XynE_like"/>
    <property type="match status" value="1"/>
</dbReference>
<comment type="caution">
    <text evidence="3">The sequence shown here is derived from an EMBL/GenBank/DDBJ whole genome shotgun (WGS) entry which is preliminary data.</text>
</comment>
<protein>
    <submittedName>
        <fullName evidence="3">SGNH/GDSL hydrolase family protein</fullName>
    </submittedName>
</protein>
<sequence>MPRSRGSRAARLGRWGTVLATSLSLTALGTPALAAATGPSPAGGPPRPLHQLFDNRAVSEDADPAGADFDGSGNSLSSGALRAAGWTPGRVLGLDAARLTWPHSAPGRPDNVRADGQSVRLTGGGAITFLVAATGGEASGTGVIRYRDGSRSTYTLTAPDWREGPAATRALTLPRVNTPDGPLAAKARLYAVTVPAARGRAVSSLTLPRDPGPRTDLHVFAVSARTPDTDWTGSWSRAVGGYTEVGPWTDRTLRLVVHAGAGGPRVRVRLDNTFADRPVRIGAASVALQRDGAEPQGAPVPLTFGGHRGTEIPAGTQQWSDPLPFPVSGGTNLLVSFHLPETVTAAPVHSKALQRSYLSAQHSGDRTGDTDAGAWTGSLTTYPFLTGVDVGGGAGSVVTLGDSITDGNHSTEDANRRWPDVLAERLRQQAEVDRYGVLNQGLSANRIVTDRYPGEGVDTDTAGTSAQHRLERDVFAQTNVRALLVFEGINDVRWKTPPEEVVDGLRAIAERSRARGVRTVAMTLTPCGGYPDCTPEVEARRTAVNTYLREHGTRADGGPFDALVDADRALADPEHPERMLPAYDSGDGLHPGDAGLRALAEAVDLRLLAGGGHR</sequence>